<name>A0A4Q1BBS6_TREME</name>
<feature type="transmembrane region" description="Helical" evidence="6">
    <location>
        <begin position="164"/>
        <end position="187"/>
    </location>
</feature>
<dbReference type="InParanoid" id="A0A4Q1BBS6"/>
<evidence type="ECO:0000313" key="8">
    <source>
        <dbReference type="Proteomes" id="UP000289152"/>
    </source>
</evidence>
<feature type="transmembrane region" description="Helical" evidence="6">
    <location>
        <begin position="548"/>
        <end position="564"/>
    </location>
</feature>
<dbReference type="SUPFAM" id="SSF103473">
    <property type="entry name" value="MFS general substrate transporter"/>
    <property type="match status" value="1"/>
</dbReference>
<evidence type="ECO:0000256" key="2">
    <source>
        <dbReference type="ARBA" id="ARBA00005982"/>
    </source>
</evidence>
<comment type="subcellular location">
    <subcellularLocation>
        <location evidence="1">Membrane</location>
        <topology evidence="1">Multi-pass membrane protein</topology>
    </subcellularLocation>
</comment>
<comment type="caution">
    <text evidence="7">The sequence shown here is derived from an EMBL/GenBank/DDBJ whole genome shotgun (WGS) entry which is preliminary data.</text>
</comment>
<sequence>MSNSWTGRLKSLFTPPIHETAEYELLPTRDIAVNNLPQNDDINGITSFSGSFDNIESDLQSKSLRRVPAPVPWPARFVGLTEFAERASYYGVGYVLANFVQRPLPPGGNGAGAPAPGSEMTPGALGKGLQVSTTLGGVMALLAWTSPLAGGLLADLRWGKFKTIAIGTAMGAVSHLLLVYAALPSLLQNGNSFGPFLFAMLILCLSIGLIKANIVPIMGEQYTPTEDYVETLPSGEKVIIDREATIQAIMASYYASVNLGSFVAIGSTFAEKYVGYWLAFLLPGIVFAVMPPMLWIVHPHLAPSPTPKASALLDNISTARRLLSRHIKLTEDESKEVFELRQCIRACKLFLFFVIYNVADGGLIVMTTSLTGSMTTSGVPNDFLEAANPLFIVLTLPVLNKWVYPYLTARKIRFGPVKRVVAGFLIAALSTAYCAVLQHAVYQTSPCGYNATDCLAGVSPLSAWLYFPASAMLGISEALAWVSGLEIGYMLAPPSLRAMINGLFHSMIAVEAALVMIFVPFMKDPYLVWPFSVTVSVHSHSKRLADKWAFATVVAAWAVWYLFGDLDND</sequence>
<reference evidence="7 8" key="1">
    <citation type="submission" date="2016-06" db="EMBL/GenBank/DDBJ databases">
        <title>Evolution of pathogenesis and genome organization in the Tremellales.</title>
        <authorList>
            <person name="Cuomo C."/>
            <person name="Litvintseva A."/>
            <person name="Heitman J."/>
            <person name="Chen Y."/>
            <person name="Sun S."/>
            <person name="Springer D."/>
            <person name="Dromer F."/>
            <person name="Young S."/>
            <person name="Zeng Q."/>
            <person name="Chapman S."/>
            <person name="Gujja S."/>
            <person name="Saif S."/>
            <person name="Birren B."/>
        </authorList>
    </citation>
    <scope>NUCLEOTIDE SEQUENCE [LARGE SCALE GENOMIC DNA]</scope>
    <source>
        <strain evidence="7 8">ATCC 28783</strain>
    </source>
</reference>
<evidence type="ECO:0000313" key="7">
    <source>
        <dbReference type="EMBL" id="RXK36278.1"/>
    </source>
</evidence>
<feature type="transmembrane region" description="Helical" evidence="6">
    <location>
        <begin position="349"/>
        <end position="370"/>
    </location>
</feature>
<feature type="transmembrane region" description="Helical" evidence="6">
    <location>
        <begin position="276"/>
        <end position="297"/>
    </location>
</feature>
<dbReference type="PANTHER" id="PTHR11654">
    <property type="entry name" value="OLIGOPEPTIDE TRANSPORTER-RELATED"/>
    <property type="match status" value="1"/>
</dbReference>
<dbReference type="Gene3D" id="1.20.1250.20">
    <property type="entry name" value="MFS general substrate transporter like domains"/>
    <property type="match status" value="1"/>
</dbReference>
<protein>
    <recommendedName>
        <fullName evidence="9">POT family proton-dependent oligopeptide transporter</fullName>
    </recommendedName>
</protein>
<organism evidence="7 8">
    <name type="scientific">Tremella mesenterica</name>
    <name type="common">Jelly fungus</name>
    <dbReference type="NCBI Taxonomy" id="5217"/>
    <lineage>
        <taxon>Eukaryota</taxon>
        <taxon>Fungi</taxon>
        <taxon>Dikarya</taxon>
        <taxon>Basidiomycota</taxon>
        <taxon>Agaricomycotina</taxon>
        <taxon>Tremellomycetes</taxon>
        <taxon>Tremellales</taxon>
        <taxon>Tremellaceae</taxon>
        <taxon>Tremella</taxon>
    </lineage>
</organism>
<evidence type="ECO:0000256" key="3">
    <source>
        <dbReference type="ARBA" id="ARBA00022692"/>
    </source>
</evidence>
<dbReference type="GO" id="GO:0022857">
    <property type="term" value="F:transmembrane transporter activity"/>
    <property type="evidence" value="ECO:0007669"/>
    <property type="project" value="InterPro"/>
</dbReference>
<feature type="transmembrane region" description="Helical" evidence="6">
    <location>
        <begin position="193"/>
        <end position="210"/>
    </location>
</feature>
<feature type="transmembrane region" description="Helical" evidence="6">
    <location>
        <begin position="390"/>
        <end position="408"/>
    </location>
</feature>
<keyword evidence="5 6" id="KW-0472">Membrane</keyword>
<evidence type="ECO:0000256" key="4">
    <source>
        <dbReference type="ARBA" id="ARBA00022989"/>
    </source>
</evidence>
<feature type="transmembrane region" description="Helical" evidence="6">
    <location>
        <begin position="503"/>
        <end position="522"/>
    </location>
</feature>
<keyword evidence="3 6" id="KW-0812">Transmembrane</keyword>
<accession>A0A4Q1BBS6</accession>
<evidence type="ECO:0000256" key="1">
    <source>
        <dbReference type="ARBA" id="ARBA00004141"/>
    </source>
</evidence>
<feature type="transmembrane region" description="Helical" evidence="6">
    <location>
        <begin position="461"/>
        <end position="482"/>
    </location>
</feature>
<keyword evidence="8" id="KW-1185">Reference proteome</keyword>
<dbReference type="OrthoDB" id="8904098at2759"/>
<feature type="transmembrane region" description="Helical" evidence="6">
    <location>
        <begin position="251"/>
        <end position="270"/>
    </location>
</feature>
<dbReference type="InterPro" id="IPR036259">
    <property type="entry name" value="MFS_trans_sf"/>
</dbReference>
<dbReference type="EMBL" id="SDIL01000103">
    <property type="protein sequence ID" value="RXK36278.1"/>
    <property type="molecule type" value="Genomic_DNA"/>
</dbReference>
<proteinExistence type="inferred from homology"/>
<dbReference type="GO" id="GO:0016020">
    <property type="term" value="C:membrane"/>
    <property type="evidence" value="ECO:0007669"/>
    <property type="project" value="UniProtKB-SubCell"/>
</dbReference>
<dbReference type="VEuPathDB" id="FungiDB:TREMEDRAFT_64193"/>
<keyword evidence="4 6" id="KW-1133">Transmembrane helix</keyword>
<dbReference type="AlphaFoldDB" id="A0A4Q1BBS6"/>
<comment type="similarity">
    <text evidence="2">Belongs to the major facilitator superfamily. Proton-dependent oligopeptide transporter (POT/PTR) (TC 2.A.17) family.</text>
</comment>
<evidence type="ECO:0000256" key="5">
    <source>
        <dbReference type="ARBA" id="ARBA00023136"/>
    </source>
</evidence>
<gene>
    <name evidence="7" type="ORF">M231_06482</name>
</gene>
<evidence type="ECO:0008006" key="9">
    <source>
        <dbReference type="Google" id="ProtNLM"/>
    </source>
</evidence>
<evidence type="ECO:0000256" key="6">
    <source>
        <dbReference type="SAM" id="Phobius"/>
    </source>
</evidence>
<dbReference type="InterPro" id="IPR000109">
    <property type="entry name" value="POT_fam"/>
</dbReference>
<dbReference type="Pfam" id="PF00854">
    <property type="entry name" value="PTR2"/>
    <property type="match status" value="2"/>
</dbReference>
<dbReference type="Proteomes" id="UP000289152">
    <property type="component" value="Unassembled WGS sequence"/>
</dbReference>
<feature type="transmembrane region" description="Helical" evidence="6">
    <location>
        <begin position="420"/>
        <end position="441"/>
    </location>
</feature>